<keyword evidence="3" id="KW-0445">Lipid transport</keyword>
<reference evidence="6 7" key="1">
    <citation type="submission" date="2013-09" db="EMBL/GenBank/DDBJ databases">
        <title>Corchorus capsularis genome sequencing.</title>
        <authorList>
            <person name="Alam M."/>
            <person name="Haque M.S."/>
            <person name="Islam M.S."/>
            <person name="Emdad E.M."/>
            <person name="Islam M.M."/>
            <person name="Ahmed B."/>
            <person name="Halim A."/>
            <person name="Hossen Q.M.M."/>
            <person name="Hossain M.Z."/>
            <person name="Ahmed R."/>
            <person name="Khan M.M."/>
            <person name="Islam R."/>
            <person name="Rashid M.M."/>
            <person name="Khan S.A."/>
            <person name="Rahman M.S."/>
            <person name="Alam M."/>
        </authorList>
    </citation>
    <scope>NUCLEOTIDE SEQUENCE [LARGE SCALE GENOMIC DNA]</scope>
    <source>
        <strain evidence="7">cv. CVL-1</strain>
        <tissue evidence="6">Whole seedling</tissue>
    </source>
</reference>
<dbReference type="Pfam" id="PF06398">
    <property type="entry name" value="Pex24p"/>
    <property type="match status" value="1"/>
</dbReference>
<comment type="caution">
    <text evidence="6">The sequence shown here is derived from an EMBL/GenBank/DDBJ whole genome shotgun (WGS) entry which is preliminary data.</text>
</comment>
<dbReference type="PROSITE" id="PS50003">
    <property type="entry name" value="PH_DOMAIN"/>
    <property type="match status" value="1"/>
</dbReference>
<dbReference type="SMART" id="SM00233">
    <property type="entry name" value="PH"/>
    <property type="match status" value="1"/>
</dbReference>
<evidence type="ECO:0000313" key="7">
    <source>
        <dbReference type="Proteomes" id="UP000188268"/>
    </source>
</evidence>
<dbReference type="OrthoDB" id="428159at2759"/>
<comment type="similarity">
    <text evidence="1">Belongs to the VPS13 family.</text>
</comment>
<sequence>MLEDQVAYLLQRYLGNYVRGLNKEALKISVWQGDVELTNMQLKPEALNALKLPVKVKAGFLGSVKLKVPWSRLGQDPVLVSLDRIFLLAEPATFVEGCTEDAIQEAKKSRVREMEMRLLEKAHQLKSEMNKSWLGSLISTIIGNLKLSISNIHIRYEDLESNLGHPFTAGVMLEKLSAVTVDDSGKETFVTGGSLDRIQKSVQLDRLALYLDSDIVPWHIDKQWQDLLPSEWDQVFRFGTKDGRPADHPVEEHTYILQPVTGNAKYSKLRQNDYFDSNEPLQKAVVNLDDVTLCLSKDGYRDILKLADNFTAFNQRLKYAHYRPPVSVKSDPRAWWKYAYKAVSDQMKKASGKLSWEQVLRYTRLRKKYISLYASLLKSDLNRPVVDDNKEIEELDRGLDIELILQWRMLAHKFVEQQSMESENYLKKQKANQSWWSFGWGSQSLQDESESFRFTEEDWEQLNKIIGYKEDDVQQLMINKQPDLLEMFLEVHMKHNASKLLDGAYACLAELSCEGLDCSIKLYPETKVFDVRLGSYQLSSPNGLLAESATTSNSLVGVFHYKPFDAKVDWSMVAKASPCYVTYIKEPLDEVIKFFESNTAVSQTIALETAAAVQMTIDGVKRSAQQQVNRALKDHARFLLDLDIAAPKITIPTEFQPDGKHSTKLLLDLGNLVIRSQDDYARPSSKELDLYLQFDLVLTDVSAFLVDGDHHWSQTFMEKSAASANIDGVSFLPVIDKCGVILRLQQIRFENPSYPSTRLAVQLPSLGFHFSPARYHRLMQVIKIFQEDDNDSPDLLRPWNQADFEGWLSVLSRKGVGNREAVWQRRYLCLVGPFIYVLENPGSKSYKQYISLRSKQVYPVPAELVGDVEFVLAVCDAARSNSKMVEDVNALILRCDSEDSRKAWQSRLQGAIYHASGSAPITSLSETSSDSEIEPNDSNDTAELAKIESLFVTGVLDELKISFSFNRRHERSFIKVLLAEEYPLFEFRAIGGQVELSMKENDMFIGTVLKSLEIEDLICCNTVSRPCYLARSFIRSADAHSSMDDAGNQGVESNDVSPSEGEDKFYEAPESLVDSADCTTATPRKASGLVLQRFFSAKEPSFMAPSFSRVTGLLPDDNLLVRREDNELTDTLDSFVKAQIVIYDQNSPLYNNIDMKVTVTLATLSFFCRRPTILAIMEFANAVIIEDESCESFSDNSSSVGVKHDISGEDPADTQQSTSIEEPVVKGLLGKGKSRIIFNLTLNMARAQIFLMNENETKLATLSQEHLLTDIKVFPSSFSINAALGNLRISDDSLPSSHIYYWICDMRDPGGTSFVELVFTSFSSDDEDYEGYEYSLFGQLSEVRIVYLNRFVQEVISYFMGLVPKDSKGIVKFKDQVTNSEKWYTTSEIEGSPALKLDLSLRKPIILMPRQTNSLEYLKLDVVQITVRNTFQWFSGTKNDLNAVHFEIMTILVEDINLNVGTESDLSESIIKDVKGVSIIIWRPLRDLMHQVPNIEAAIKIEELKAELSNREYQIVTECALSNISETPHIVPPLNSDFLTSSVDVIEPLISQDMVGEHRTPDDETWTVMKVSVLINLVELCLYVGEARGSPLATVQASGAWLLYKSNTLGEGFLSASLKGFNVIDDRVGTEEEFRLAIGMPKDPLLSVSDTKSQLSNGSNTVGNDVKSFPTMLILDSKFGQFSTSVSVCVQRPQLLVALDFLLAFVEFFVPTVGSMLSKEEDKKSLHMVDAFILDKSTFIQPSAQFSLSPVKPLIADDEKFDHFIYDGNGGILHLKDREGFDLSAPSDDAMIYVGNGKRLQFKNVLIKNGQFLDSCISLGTNSSYSIAIDDLVYLGDSEGMPMDASRENANDMEPQNTAAERSSEFIIEFQAIGPELTFYSASKDMGESPVLSNKLLHDLRRELTISLVNSPSDKKKKSSLSWVILKGDTVEMTANALGLTMESNGIRILEPFDTSIKYSNASGKTNIHLSVSDIFMNFSFSILRLFLEVEDDILAFLRTTAKEMTVVCSQFDRVGTIINPNSDQIYAFWRARAPVGFAVLGDYLTPLDKPPTKGVLAVNTNSVRVKRPVSFKRIWPPLDSEGISNESEVKSYSLSSGKLGDGESSCSVWFPEAPEGYVALGCVVSPGIIQPSPSSTFCILSSFVSPCSLRDCITISNTNLYPSSLAFWRVDNSLGTFLPAESTTFSLLGRAYELRHVIIGSSEVYPKASRTSDFEASPSGRIHSRHSESSAVVNSGRRFEAVASFRLVWWNRGSSSRKQLSIWRPEVPQGMVYFGDIAVQGYEPPNTCIVLHDAGDEELFKAPLSFQLVGQIKKKRGIDNISFWLPQAPPGYVSLGCIAWKGPPKLQDFCTLRCIRSDMVTGDQFLEESVWDTSGTKFGTEPFSIWAVANELGTFFVRGGSRKPPKRFALKLADPYLHSGSDNTVIDAEIGTFSVALFDDYGGLMVPLFNISLSGIAFSLHGRPEYSNSAVSFSLAARSYNDKYESWEPIVESVDGFLRYQYDPNARGAASQLRFTSTRDLNLNISVSNANMIIQAYASWNNLSDVRQYQKSLESFSANHATRSVVDVRHKRSYYIIPQNKLGQDIFIRATEMRGFSDIIKMSSGNLKPIKVPVSKNMLDSHLKGKLCKKIRTMVTIVIADAMFPRVKGLTSHQFALAVRLSPDNSLPGESLLHQQSARTCGRVSSSLSSDMELVDWGEMFFFKVDSLNSYTLELIVTDLGKGDAIGYFSAPLNQIAIYVPDHSHQYNHINNFKWVDLSLNRTQPNKIEKNSSGKLRCAAILSPKLNIDESNELFLAGRKSGFIQISPSMEGPWTTVQLNYAAPAACWRLGNAVIASEVSVKDGNRYVNIRSLVSVHNNTDFILDLCLVCKASTEMMEPPTDISMHEGLLDDNRIQTDEFFETEKYDPHIGWVGCDAELNQTHGGRPQQATSSVELPSGWEWIDDWHLENSSTNTTAGWVYAPDVESLKWPEPNNSQLTSDSVRQRKWIRNRKQISLDAKKEIFVGQLRPGDTMPLPLSASTQSGVRLLLRPSFLDGSDKYSWSSVVGKPGQLEVSGNSEGVSEIYLSALTESEELLCCTQLSETSSSASVHKLWFCLSIQATEISKDIRSDPILDWSLVVNPPLSITNYLPLTAEYSILEMRTRGHFIACSRGIFRPGRTVNIYNADLCNPLFFSLLPQRGWLPIHEAVLISHPREIPSKTISLRSSISGRIVQLIIDQNYEKERVMMAKTIRVYAPYWVSVSRCPPLTYRLVDVGGKKHKRKIGFLLHSKTKKEGIIEEITDEEMYSGHTIASALNFNFLGLSASITEPSNEHFGPVKDLSPLGDMDGSVDVYAYNGDGKCMRLFISAKPCPYQSVPTKVITVRPYMTFTNRLGQDLYIKLSSEDEPKVLRASDSRISFVHCENGGTDKLQVRLEDTEWSFPVQIVKEDTIPLVLRRHDAMRTFLKVEIRGYEEGSRFIVVFRLGSTKGPFSTCVYVHVCIDLPKLNKTGLRTEPAGKHYAFANLDLVRSLASAGKPQINVTPVEIIIELGVVGLSVVDHVPKELLYLYLDRVFISYSTGYDGGTTSRFKLIFGHLQIDNQLPLTLMPVLLAPEQMSDLHHPVFKMTITMRNANADGIQVYPYVYIRVTDKCWRLNIHEPIIWALVDFYNNLQLDHIPQSSGVSEVDPEIRVDLIDVSEVRLKVSLETAPAERPHGVLGVWSPILSAIGNALKIQVHLRRVMRKDRFMRRSSIIPAVGNRIWRDLIHNPLHLLFSVDVLGMTSSTLASLSKGFAELSTDGQFLQLRSKQVSSRRITGVGDGIIQGTEALAQGVAFGVSGVVTKPVESARQNGILGLAHGIGRAVLGFIVQPVSGALDFFSLTVDGIGASCSKCLEILNSKSTIQRIRNPRAIHADGILREYSEKEATGQMVLYLAEASRHFGCTEIFKEPSKFAWSDYYEEHFIVPYQKIVLVTNKRVMLLQCSSLDKMDRKPCKIIWDVPWEELMALELAKAGSQQPSVLLLHLKDFRRSETFAQVIKCSVEEVEGIEAQAVKICSAVRKMWKAHQYDMNSIALKVPSSQKYVHFAWSESERKAPNAPKKSIIESRELSSSSSASKGTKFVEHSINFTKIWSSERELKGRCALCRKQVADDTGVCTIWRPICPDGYVSIGDIAHVGSHPPNVAAVYRNIDKLFALPVGYDLVWRNCPGDYITPVSIWLPRAPEGFTSPGCVAVAGFEEPEADLVQCVAETIAEETTFEEQKVWSAPESYPWGCHVYQVRSDALHFVALRRPKEESEWNPTRVRDDDLLLLPSSSEAR</sequence>
<dbReference type="InterPro" id="IPR026854">
    <property type="entry name" value="VPS13_N"/>
</dbReference>
<gene>
    <name evidence="6" type="ORF">CCACVL1_07060</name>
</gene>
<evidence type="ECO:0000259" key="5">
    <source>
        <dbReference type="PROSITE" id="PS50003"/>
    </source>
</evidence>
<dbReference type="Gramene" id="OMO91665">
    <property type="protein sequence ID" value="OMO91665"/>
    <property type="gene ID" value="CCACVL1_07060"/>
</dbReference>
<protein>
    <recommendedName>
        <fullName evidence="5">PH domain-containing protein</fullName>
    </recommendedName>
</protein>
<dbReference type="GO" id="GO:0005737">
    <property type="term" value="C:cytoplasm"/>
    <property type="evidence" value="ECO:0007669"/>
    <property type="project" value="UniProtKB-ARBA"/>
</dbReference>
<dbReference type="InterPro" id="IPR010482">
    <property type="entry name" value="TECPR1-like_DysF"/>
</dbReference>
<dbReference type="PANTHER" id="PTHR16166">
    <property type="entry name" value="VACUOLAR PROTEIN SORTING-ASSOCIATED PROTEIN VPS13"/>
    <property type="match status" value="1"/>
</dbReference>
<dbReference type="InterPro" id="IPR026847">
    <property type="entry name" value="VPS13"/>
</dbReference>
<feature type="domain" description="PH" evidence="5">
    <location>
        <begin position="801"/>
        <end position="913"/>
    </location>
</feature>
<evidence type="ECO:0000256" key="3">
    <source>
        <dbReference type="ARBA" id="ARBA00023055"/>
    </source>
</evidence>
<proteinExistence type="inferred from homology"/>
<dbReference type="Pfam" id="PF00169">
    <property type="entry name" value="PH"/>
    <property type="match status" value="1"/>
</dbReference>
<keyword evidence="2" id="KW-0813">Transport</keyword>
<dbReference type="Gene3D" id="2.30.29.30">
    <property type="entry name" value="Pleckstrin-homology domain (PH domain)/Phosphotyrosine-binding domain (PTB)"/>
    <property type="match status" value="1"/>
</dbReference>
<dbReference type="InterPro" id="IPR001849">
    <property type="entry name" value="PH_domain"/>
</dbReference>
<dbReference type="InterPro" id="IPR011993">
    <property type="entry name" value="PH-like_dom_sf"/>
</dbReference>
<dbReference type="Proteomes" id="UP000188268">
    <property type="component" value="Unassembled WGS sequence"/>
</dbReference>
<feature type="region of interest" description="Disordered" evidence="4">
    <location>
        <begin position="1041"/>
        <end position="1063"/>
    </location>
</feature>
<dbReference type="OMA" id="VHERRSY"/>
<dbReference type="InterPro" id="IPR009543">
    <property type="entry name" value="VPS13_VAB"/>
</dbReference>
<dbReference type="Pfam" id="PF25036">
    <property type="entry name" value="VPS13_VAB"/>
    <property type="match status" value="1"/>
</dbReference>
<evidence type="ECO:0000313" key="6">
    <source>
        <dbReference type="EMBL" id="OMO91665.1"/>
    </source>
</evidence>
<name>A0A1R3JA16_COCAP</name>
<evidence type="ECO:0000256" key="4">
    <source>
        <dbReference type="SAM" id="MobiDB-lite"/>
    </source>
</evidence>
<dbReference type="InterPro" id="IPR009291">
    <property type="entry name" value="Vps62"/>
</dbReference>
<evidence type="ECO:0000256" key="2">
    <source>
        <dbReference type="ARBA" id="ARBA00022448"/>
    </source>
</evidence>
<dbReference type="Pfam" id="PF12624">
    <property type="entry name" value="VPS13_N"/>
    <property type="match status" value="1"/>
</dbReference>
<dbReference type="GO" id="GO:0098588">
    <property type="term" value="C:bounding membrane of organelle"/>
    <property type="evidence" value="ECO:0007669"/>
    <property type="project" value="UniProtKB-ARBA"/>
</dbReference>
<dbReference type="GO" id="GO:0045053">
    <property type="term" value="P:protein retention in Golgi apparatus"/>
    <property type="evidence" value="ECO:0007669"/>
    <property type="project" value="TreeGrafter"/>
</dbReference>
<organism evidence="6 7">
    <name type="scientific">Corchorus capsularis</name>
    <name type="common">Jute</name>
    <dbReference type="NCBI Taxonomy" id="210143"/>
    <lineage>
        <taxon>Eukaryota</taxon>
        <taxon>Viridiplantae</taxon>
        <taxon>Streptophyta</taxon>
        <taxon>Embryophyta</taxon>
        <taxon>Tracheophyta</taxon>
        <taxon>Spermatophyta</taxon>
        <taxon>Magnoliopsida</taxon>
        <taxon>eudicotyledons</taxon>
        <taxon>Gunneridae</taxon>
        <taxon>Pentapetalae</taxon>
        <taxon>rosids</taxon>
        <taxon>malvids</taxon>
        <taxon>Malvales</taxon>
        <taxon>Malvaceae</taxon>
        <taxon>Grewioideae</taxon>
        <taxon>Apeibeae</taxon>
        <taxon>Corchorus</taxon>
    </lineage>
</organism>
<accession>A0A1R3JA16</accession>
<evidence type="ECO:0000256" key="1">
    <source>
        <dbReference type="ARBA" id="ARBA00006545"/>
    </source>
</evidence>
<keyword evidence="7" id="KW-1185">Reference proteome</keyword>
<dbReference type="EMBL" id="AWWV01008296">
    <property type="protein sequence ID" value="OMO91665.1"/>
    <property type="molecule type" value="Genomic_DNA"/>
</dbReference>
<dbReference type="Pfam" id="PF25037">
    <property type="entry name" value="VPS13_C"/>
    <property type="match status" value="1"/>
</dbReference>
<dbReference type="Pfam" id="PF06101">
    <property type="entry name" value="Vps62"/>
    <property type="match status" value="3"/>
</dbReference>
<dbReference type="GO" id="GO:0006623">
    <property type="term" value="P:protein targeting to vacuole"/>
    <property type="evidence" value="ECO:0007669"/>
    <property type="project" value="TreeGrafter"/>
</dbReference>
<dbReference type="CDD" id="cd00821">
    <property type="entry name" value="PH"/>
    <property type="match status" value="1"/>
</dbReference>
<dbReference type="GO" id="GO:0006869">
    <property type="term" value="P:lipid transport"/>
    <property type="evidence" value="ECO:0007669"/>
    <property type="project" value="UniProtKB-KW"/>
</dbReference>
<dbReference type="STRING" id="210143.A0A1R3JA16"/>
<dbReference type="InterPro" id="IPR056748">
    <property type="entry name" value="VPS13-like_C"/>
</dbReference>
<dbReference type="PANTHER" id="PTHR16166:SF137">
    <property type="entry name" value="PLECKSTRIN HOMOLOGY (PH) DOMAIN-CONTAINING PROTEIN"/>
    <property type="match status" value="1"/>
</dbReference>
<dbReference type="SUPFAM" id="SSF50729">
    <property type="entry name" value="PH domain-like"/>
    <property type="match status" value="1"/>
</dbReference>